<sequence length="109" mass="12251">MGAAVHYCQTIFRPEDQCLLVGEIVRKIAESLSDIETVPSSESFESRCGMGYQSHAFRYLRDTFRPNDSVSGALNEAFWETDISVEQSETAVTVLICVGTQIYRCLFID</sequence>
<accession>A0A0H3U9R2</accession>
<evidence type="ECO:0000313" key="1">
    <source>
        <dbReference type="EMBL" id="AIF26583.1"/>
    </source>
</evidence>
<name>A0A0H3U9R2_9BACT</name>
<reference evidence="1" key="1">
    <citation type="submission" date="2013-08" db="EMBL/GenBank/DDBJ databases">
        <title>Comparison of modified E. coli strains.</title>
        <authorList>
            <person name="Juergensen J."/>
            <person name="Bonge A."/>
            <person name="Streit W.R."/>
        </authorList>
    </citation>
    <scope>NUCLEOTIDE SEQUENCE</scope>
</reference>
<dbReference type="AlphaFoldDB" id="A0A0H3U9R2"/>
<organism evidence="1">
    <name type="scientific">uncultured bacterium fosmid pJB65E1</name>
    <dbReference type="NCBI Taxonomy" id="1478066"/>
    <lineage>
        <taxon>Bacteria</taxon>
        <taxon>environmental samples</taxon>
    </lineage>
</organism>
<protein>
    <submittedName>
        <fullName evidence="1">Uncharacterized protein</fullName>
    </submittedName>
</protein>
<dbReference type="EMBL" id="KF540238">
    <property type="protein sequence ID" value="AIF26583.1"/>
    <property type="molecule type" value="Genomic_DNA"/>
</dbReference>
<proteinExistence type="predicted"/>